<evidence type="ECO:0000313" key="3">
    <source>
        <dbReference type="Proteomes" id="UP000094527"/>
    </source>
</evidence>
<sequence length="316" mass="36072">NLCELQNFTIRVQALPTHFSVLQGGSDLQPYFFGSITFTTRSGTGSSKPLEWKADLVGIKGERKLVLMLHLLTVVPVKKWNYFYNLSSTLQRYPFGIPSIKTIRFEVDKLETFRLPQPVFEWDYAALGHITHYFLGESGLFDLNVAMKVTKMNLPLLTPYLARGPLNHEEYFVGDTAHSDAYDGPFLLELHTADGIIKAHKHVVAGRQIFMSYILSFKFKIWHNVLFITAQSPYIKNMIDRAPILEDQVCKLPFPTVTTKVMKQVMMFIYFGRFDKGWESVYGEIIEISSTLGLMKLLQIFGAGPIMDDEPQVETI</sequence>
<dbReference type="AlphaFoldDB" id="A0A1D2MNB5"/>
<dbReference type="Pfam" id="PF00651">
    <property type="entry name" value="BTB"/>
    <property type="match status" value="1"/>
</dbReference>
<comment type="caution">
    <text evidence="2">The sequence shown here is derived from an EMBL/GenBank/DDBJ whole genome shotgun (WGS) entry which is preliminary data.</text>
</comment>
<keyword evidence="3" id="KW-1185">Reference proteome</keyword>
<gene>
    <name evidence="2" type="ORF">Ocin01_12247</name>
</gene>
<organism evidence="2 3">
    <name type="scientific">Orchesella cincta</name>
    <name type="common">Springtail</name>
    <name type="synonym">Podura cincta</name>
    <dbReference type="NCBI Taxonomy" id="48709"/>
    <lineage>
        <taxon>Eukaryota</taxon>
        <taxon>Metazoa</taxon>
        <taxon>Ecdysozoa</taxon>
        <taxon>Arthropoda</taxon>
        <taxon>Hexapoda</taxon>
        <taxon>Collembola</taxon>
        <taxon>Entomobryomorpha</taxon>
        <taxon>Entomobryoidea</taxon>
        <taxon>Orchesellidae</taxon>
        <taxon>Orchesellinae</taxon>
        <taxon>Orchesella</taxon>
    </lineage>
</organism>
<name>A0A1D2MNB5_ORCCI</name>
<protein>
    <recommendedName>
        <fullName evidence="1">BTB domain-containing protein</fullName>
    </recommendedName>
</protein>
<dbReference type="Proteomes" id="UP000094527">
    <property type="component" value="Unassembled WGS sequence"/>
</dbReference>
<feature type="non-terminal residue" evidence="2">
    <location>
        <position position="1"/>
    </location>
</feature>
<feature type="domain" description="BTB" evidence="1">
    <location>
        <begin position="223"/>
        <end position="298"/>
    </location>
</feature>
<accession>A0A1D2MNB5</accession>
<reference evidence="2 3" key="1">
    <citation type="journal article" date="2016" name="Genome Biol. Evol.">
        <title>Gene Family Evolution Reflects Adaptation to Soil Environmental Stressors in the Genome of the Collembolan Orchesella cincta.</title>
        <authorList>
            <person name="Faddeeva-Vakhrusheva A."/>
            <person name="Derks M.F."/>
            <person name="Anvar S.Y."/>
            <person name="Agamennone V."/>
            <person name="Suring W."/>
            <person name="Smit S."/>
            <person name="van Straalen N.M."/>
            <person name="Roelofs D."/>
        </authorList>
    </citation>
    <scope>NUCLEOTIDE SEQUENCE [LARGE SCALE GENOMIC DNA]</scope>
    <source>
        <tissue evidence="2">Mixed pool</tissue>
    </source>
</reference>
<evidence type="ECO:0000259" key="1">
    <source>
        <dbReference type="Pfam" id="PF00651"/>
    </source>
</evidence>
<dbReference type="EMBL" id="LJIJ01000806">
    <property type="protein sequence ID" value="ODM94428.1"/>
    <property type="molecule type" value="Genomic_DNA"/>
</dbReference>
<evidence type="ECO:0000313" key="2">
    <source>
        <dbReference type="EMBL" id="ODM94428.1"/>
    </source>
</evidence>
<dbReference type="CDD" id="cd18186">
    <property type="entry name" value="BTB_POZ_ZBTB_KLHL-like"/>
    <property type="match status" value="1"/>
</dbReference>
<proteinExistence type="predicted"/>
<dbReference type="InterPro" id="IPR000210">
    <property type="entry name" value="BTB/POZ_dom"/>
</dbReference>